<accession>R9ZW61</accession>
<dbReference type="RefSeq" id="YP_008240810.1">
    <property type="nucleotide sequence ID" value="NC_021789.1"/>
</dbReference>
<dbReference type="Proteomes" id="UP000014731">
    <property type="component" value="Segment"/>
</dbReference>
<dbReference type="OrthoDB" id="23236at10239"/>
<keyword evidence="2" id="KW-1185">Reference proteome</keyword>
<proteinExistence type="predicted"/>
<dbReference type="EMBL" id="KC821608">
    <property type="protein sequence ID" value="AGO47429.1"/>
    <property type="molecule type" value="Genomic_DNA"/>
</dbReference>
<protein>
    <submittedName>
        <fullName evidence="1">Uncharacterized protein</fullName>
    </submittedName>
</protein>
<organism evidence="1 2">
    <name type="scientific">Cellulophaga phage phi19:3</name>
    <dbReference type="NCBI Taxonomy" id="1327971"/>
    <lineage>
        <taxon>Viruses</taxon>
        <taxon>Duplodnaviria</taxon>
        <taxon>Heunggongvirae</taxon>
        <taxon>Uroviricota</taxon>
        <taxon>Caudoviricetes</taxon>
        <taxon>Pachyviridae</taxon>
        <taxon>Baltivirus</taxon>
        <taxon>Baltivirus phi19tres</taxon>
    </lineage>
</organism>
<dbReference type="GeneID" id="16881025"/>
<name>R9ZW61_9CAUD</name>
<evidence type="ECO:0000313" key="2">
    <source>
        <dbReference type="Proteomes" id="UP000014731"/>
    </source>
</evidence>
<reference evidence="2" key="2">
    <citation type="submission" date="2013-03" db="EMBL/GenBank/DDBJ databases">
        <title>The Cellulophaga phages: a novel, diverse, and globally ubiquitous model system.</title>
        <authorList>
            <person name="Holmfeldt K."/>
            <person name="Solonenko N."/>
            <person name="Shah M."/>
            <person name="Corrier K."/>
            <person name="Riemann L."/>
            <person name="VerBerkmoes N.C."/>
            <person name="Sullivan M.B."/>
        </authorList>
    </citation>
    <scope>NUCLEOTIDE SEQUENCE [LARGE SCALE GENOMIC DNA]</scope>
</reference>
<dbReference type="KEGG" id="vg:16881025"/>
<reference evidence="1 2" key="1">
    <citation type="journal article" date="2013" name="Proc. Natl. Acad. Sci. U.S.A.">
        <title>Twelve previously unknown phage genera are ubiquitous in global oceans.</title>
        <authorList>
            <person name="Holmfeldt K."/>
            <person name="Solonenko N."/>
            <person name="Shah M."/>
            <person name="Corrier K."/>
            <person name="Riemann L."/>
            <person name="Verberkmoes N.C."/>
            <person name="Sullivan M.B."/>
        </authorList>
    </citation>
    <scope>NUCLEOTIDE SEQUENCE [LARGE SCALE GENOMIC DNA]</scope>
    <source>
        <strain evidence="1">Phi19:3</strain>
    </source>
</reference>
<sequence length="65" mass="7626">MKSDEKPIAVTTKKACEMLNCSRTTFYKNFKSKLEVHKLDLKTNLFTLESVQKLIDETRKFKIVD</sequence>
<gene>
    <name evidence="1" type="ORF">Phi19:3_gp025</name>
</gene>
<evidence type="ECO:0000313" key="1">
    <source>
        <dbReference type="EMBL" id="AGO47429.1"/>
    </source>
</evidence>